<reference evidence="2 3" key="1">
    <citation type="submission" date="2021-06" db="EMBL/GenBank/DDBJ databases">
        <title>Caerostris extrusa draft genome.</title>
        <authorList>
            <person name="Kono N."/>
            <person name="Arakawa K."/>
        </authorList>
    </citation>
    <scope>NUCLEOTIDE SEQUENCE [LARGE SCALE GENOMIC DNA]</scope>
</reference>
<protein>
    <submittedName>
        <fullName evidence="2">Uncharacterized protein</fullName>
    </submittedName>
</protein>
<dbReference type="AlphaFoldDB" id="A0AAV4M8V2"/>
<name>A0AAV4M8V2_CAEEX</name>
<dbReference type="Proteomes" id="UP001054945">
    <property type="component" value="Unassembled WGS sequence"/>
</dbReference>
<accession>A0AAV4M8V2</accession>
<proteinExistence type="predicted"/>
<keyword evidence="3" id="KW-1185">Reference proteome</keyword>
<evidence type="ECO:0000313" key="2">
    <source>
        <dbReference type="EMBL" id="GIX67259.1"/>
    </source>
</evidence>
<comment type="caution">
    <text evidence="2">The sequence shown here is derived from an EMBL/GenBank/DDBJ whole genome shotgun (WGS) entry which is preliminary data.</text>
</comment>
<feature type="region of interest" description="Disordered" evidence="1">
    <location>
        <begin position="1"/>
        <end position="64"/>
    </location>
</feature>
<evidence type="ECO:0000256" key="1">
    <source>
        <dbReference type="SAM" id="MobiDB-lite"/>
    </source>
</evidence>
<dbReference type="EMBL" id="BPLR01001863">
    <property type="protein sequence ID" value="GIX67259.1"/>
    <property type="molecule type" value="Genomic_DNA"/>
</dbReference>
<gene>
    <name evidence="2" type="ORF">CEXT_382861</name>
</gene>
<evidence type="ECO:0000313" key="3">
    <source>
        <dbReference type="Proteomes" id="UP001054945"/>
    </source>
</evidence>
<feature type="compositionally biased region" description="Basic residues" evidence="1">
    <location>
        <begin position="33"/>
        <end position="49"/>
    </location>
</feature>
<sequence>MTGRQNTSSEDAEETTRSLSSQWRVKEVVASPGRKKRSTKILKKKKNQLKTKEPPAFSRCEEHPSEEEIVRNGHPFFFARHKSESLWQECRYALFICKWIFQRRIMLQITMRSGWGRAAGGGCFGYGS</sequence>
<organism evidence="2 3">
    <name type="scientific">Caerostris extrusa</name>
    <name type="common">Bark spider</name>
    <name type="synonym">Caerostris bankana</name>
    <dbReference type="NCBI Taxonomy" id="172846"/>
    <lineage>
        <taxon>Eukaryota</taxon>
        <taxon>Metazoa</taxon>
        <taxon>Ecdysozoa</taxon>
        <taxon>Arthropoda</taxon>
        <taxon>Chelicerata</taxon>
        <taxon>Arachnida</taxon>
        <taxon>Araneae</taxon>
        <taxon>Araneomorphae</taxon>
        <taxon>Entelegynae</taxon>
        <taxon>Araneoidea</taxon>
        <taxon>Araneidae</taxon>
        <taxon>Caerostris</taxon>
    </lineage>
</organism>